<reference evidence="1 2" key="1">
    <citation type="submission" date="2016-10" db="EMBL/GenBank/DDBJ databases">
        <authorList>
            <person name="de Groot N.N."/>
        </authorList>
    </citation>
    <scope>NUCLEOTIDE SEQUENCE [LARGE SCALE GENOMIC DNA]</scope>
    <source>
        <strain evidence="1 2">Nm110</strain>
    </source>
</reference>
<gene>
    <name evidence="1" type="ORF">SAMN05421882_101652</name>
</gene>
<protein>
    <submittedName>
        <fullName evidence="1">Uncharacterized protein</fullName>
    </submittedName>
</protein>
<dbReference type="Proteomes" id="UP000183454">
    <property type="component" value="Unassembled WGS sequence"/>
</dbReference>
<sequence>MLIWAKLLEYSPSFFQIKTPIAGGASKLTIRLIKMKVLFQIVNTSAKVDVERCAIYYKRWN</sequence>
<dbReference type="AlphaFoldDB" id="A0A1H2UKX3"/>
<organism evidence="1 2">
    <name type="scientific">Nitrosomonas communis</name>
    <dbReference type="NCBI Taxonomy" id="44574"/>
    <lineage>
        <taxon>Bacteria</taxon>
        <taxon>Pseudomonadati</taxon>
        <taxon>Pseudomonadota</taxon>
        <taxon>Betaproteobacteria</taxon>
        <taxon>Nitrosomonadales</taxon>
        <taxon>Nitrosomonadaceae</taxon>
        <taxon>Nitrosomonas</taxon>
    </lineage>
</organism>
<evidence type="ECO:0000313" key="1">
    <source>
        <dbReference type="EMBL" id="SDW56598.1"/>
    </source>
</evidence>
<proteinExistence type="predicted"/>
<name>A0A1H2UKX3_9PROT</name>
<accession>A0A1H2UKX3</accession>
<dbReference type="EMBL" id="FNNH01000016">
    <property type="protein sequence ID" value="SDW56598.1"/>
    <property type="molecule type" value="Genomic_DNA"/>
</dbReference>
<evidence type="ECO:0000313" key="2">
    <source>
        <dbReference type="Proteomes" id="UP000183454"/>
    </source>
</evidence>